<dbReference type="EMBL" id="JACAZH010000014">
    <property type="protein sequence ID" value="KAF7350873.1"/>
    <property type="molecule type" value="Genomic_DNA"/>
</dbReference>
<dbReference type="Gene3D" id="3.80.10.10">
    <property type="entry name" value="Ribonuclease Inhibitor"/>
    <property type="match status" value="1"/>
</dbReference>
<dbReference type="SUPFAM" id="SSF52047">
    <property type="entry name" value="RNI-like"/>
    <property type="match status" value="1"/>
</dbReference>
<evidence type="ECO:0000313" key="1">
    <source>
        <dbReference type="EMBL" id="KAF7350873.1"/>
    </source>
</evidence>
<name>A0A8H6Y089_9AGAR</name>
<dbReference type="AlphaFoldDB" id="A0A8H6Y089"/>
<dbReference type="InterPro" id="IPR036047">
    <property type="entry name" value="F-box-like_dom_sf"/>
</dbReference>
<keyword evidence="2" id="KW-1185">Reference proteome</keyword>
<protein>
    <submittedName>
        <fullName evidence="1">F-box domain-containing protein</fullName>
    </submittedName>
</protein>
<reference evidence="1" key="1">
    <citation type="submission" date="2020-05" db="EMBL/GenBank/DDBJ databases">
        <title>Mycena genomes resolve the evolution of fungal bioluminescence.</title>
        <authorList>
            <person name="Tsai I.J."/>
        </authorList>
    </citation>
    <scope>NUCLEOTIDE SEQUENCE</scope>
    <source>
        <strain evidence="1">160909Yilan</strain>
    </source>
</reference>
<gene>
    <name evidence="1" type="ORF">MSAN_01649400</name>
</gene>
<proteinExistence type="predicted"/>
<comment type="caution">
    <text evidence="1">The sequence shown here is derived from an EMBL/GenBank/DDBJ whole genome shotgun (WGS) entry which is preliminary data.</text>
</comment>
<dbReference type="InterPro" id="IPR032675">
    <property type="entry name" value="LRR_dom_sf"/>
</dbReference>
<sequence length="420" mass="46768">MKKVLRRLQDWARRRKRHPISSLPPEIISRIFVFCLPPLGTAPSCKNAPLLTAQICRSWRELTLQTPELWVDIRPVCGGKAAAEMMKVWSSRAESLPLHYILISWDAEEADSLVEAVLQHQQRWGLLFMAVPWSAYARMHTLGASFPVLYHIQLVIQGGDSTPTLESSKLIFHDAPKLRTVAISSFGGCSEFPMYLLEIPWGQLESLKVAIGNDTWAENMSTLLQCTNLTELTISSNVQQTPMPAQITNHITLPFLQSLKLDNPYLVELLDHVTLPRLHQLEMGLFGDRDDFRRMQSLFSRAACPIQYLKLTLGDPGFLRRIMALTPLVVELVLRIESMAPNILGLVGTALQPGVLPVLQTLEVGYPTASMTGRDVLVETLMGRSARLRSFALHSAGNTVDMIPYTNLALAGVKVKVSAG</sequence>
<dbReference type="Gene3D" id="1.20.1280.50">
    <property type="match status" value="1"/>
</dbReference>
<dbReference type="OrthoDB" id="2269034at2759"/>
<organism evidence="1 2">
    <name type="scientific">Mycena sanguinolenta</name>
    <dbReference type="NCBI Taxonomy" id="230812"/>
    <lineage>
        <taxon>Eukaryota</taxon>
        <taxon>Fungi</taxon>
        <taxon>Dikarya</taxon>
        <taxon>Basidiomycota</taxon>
        <taxon>Agaricomycotina</taxon>
        <taxon>Agaricomycetes</taxon>
        <taxon>Agaricomycetidae</taxon>
        <taxon>Agaricales</taxon>
        <taxon>Marasmiineae</taxon>
        <taxon>Mycenaceae</taxon>
        <taxon>Mycena</taxon>
    </lineage>
</organism>
<dbReference type="Proteomes" id="UP000623467">
    <property type="component" value="Unassembled WGS sequence"/>
</dbReference>
<accession>A0A8H6Y089</accession>
<evidence type="ECO:0000313" key="2">
    <source>
        <dbReference type="Proteomes" id="UP000623467"/>
    </source>
</evidence>
<dbReference type="SUPFAM" id="SSF81383">
    <property type="entry name" value="F-box domain"/>
    <property type="match status" value="1"/>
</dbReference>